<feature type="compositionally biased region" description="Gly residues" evidence="1">
    <location>
        <begin position="201"/>
        <end position="210"/>
    </location>
</feature>
<keyword evidence="2" id="KW-0472">Membrane</keyword>
<evidence type="ECO:0000256" key="1">
    <source>
        <dbReference type="SAM" id="MobiDB-lite"/>
    </source>
</evidence>
<name>A0ABW9ZU04_9BACT</name>
<proteinExistence type="predicted"/>
<feature type="transmembrane region" description="Helical" evidence="2">
    <location>
        <begin position="21"/>
        <end position="39"/>
    </location>
</feature>
<dbReference type="Proteomes" id="UP000753802">
    <property type="component" value="Unassembled WGS sequence"/>
</dbReference>
<dbReference type="EMBL" id="JAACJS010000012">
    <property type="protein sequence ID" value="NCI49950.1"/>
    <property type="molecule type" value="Genomic_DNA"/>
</dbReference>
<keyword evidence="2" id="KW-0812">Transmembrane</keyword>
<evidence type="ECO:0000256" key="2">
    <source>
        <dbReference type="SAM" id="Phobius"/>
    </source>
</evidence>
<reference evidence="3 4" key="1">
    <citation type="submission" date="2020-01" db="EMBL/GenBank/DDBJ databases">
        <title>Genome analysis.</title>
        <authorList>
            <person name="Wu S."/>
            <person name="Wang G."/>
        </authorList>
    </citation>
    <scope>NUCLEOTIDE SEQUENCE [LARGE SCALE GENOMIC DNA]</scope>
    <source>
        <strain evidence="3 4">SYL130</strain>
    </source>
</reference>
<evidence type="ECO:0008006" key="5">
    <source>
        <dbReference type="Google" id="ProtNLM"/>
    </source>
</evidence>
<evidence type="ECO:0000313" key="4">
    <source>
        <dbReference type="Proteomes" id="UP000753802"/>
    </source>
</evidence>
<accession>A0ABW9ZU04</accession>
<evidence type="ECO:0000313" key="3">
    <source>
        <dbReference type="EMBL" id="NCI49950.1"/>
    </source>
</evidence>
<feature type="region of interest" description="Disordered" evidence="1">
    <location>
        <begin position="52"/>
        <end position="212"/>
    </location>
</feature>
<comment type="caution">
    <text evidence="3">The sequence shown here is derived from an EMBL/GenBank/DDBJ whole genome shotgun (WGS) entry which is preliminary data.</text>
</comment>
<organism evidence="3 4">
    <name type="scientific">Sediminibacterium roseum</name>
    <dbReference type="NCBI Taxonomy" id="1978412"/>
    <lineage>
        <taxon>Bacteria</taxon>
        <taxon>Pseudomonadati</taxon>
        <taxon>Bacteroidota</taxon>
        <taxon>Chitinophagia</taxon>
        <taxon>Chitinophagales</taxon>
        <taxon>Chitinophagaceae</taxon>
        <taxon>Sediminibacterium</taxon>
    </lineage>
</organism>
<protein>
    <recommendedName>
        <fullName evidence="5">Outer membrane transport energization protein TonB</fullName>
    </recommendedName>
</protein>
<keyword evidence="2" id="KW-1133">Transmembrane helix</keyword>
<sequence>MTNTQSMAASFEREKNMKASAYTAGICLLLFVLFFFMQWQLPQIPPPDFGEGIEVNLGNSETGLGDVAPQIPGEPSATEDVKSAPPKTAQQQGDQPKVTPDEYDDGDAPSVSKATKPAVKPITTTPAKVKKDNPVVAEKPTPAPPKPKAVFKGGTSTTTSGNRADSYNGVRNQGIAGGKGDQGNPNGNPNSDSYKGNAASGNGGNGGTGGVSIRSGLDGRRIARLPSFEDDFNENAKVAVDITVDRAGNVTVATINPRGTTTTNQSIRAIALRKARSIKLSSGSSDEQTGTLVFNFKLRG</sequence>
<feature type="compositionally biased region" description="Polar residues" evidence="1">
    <location>
        <begin position="154"/>
        <end position="171"/>
    </location>
</feature>
<dbReference type="RefSeq" id="WP_161818270.1">
    <property type="nucleotide sequence ID" value="NZ_JAACJS010000012.1"/>
</dbReference>
<feature type="compositionally biased region" description="Polar residues" evidence="1">
    <location>
        <begin position="183"/>
        <end position="194"/>
    </location>
</feature>
<gene>
    <name evidence="3" type="ORF">GWC95_08455</name>
</gene>
<keyword evidence="4" id="KW-1185">Reference proteome</keyword>